<protein>
    <submittedName>
        <fullName evidence="2">Uncharacterized protein</fullName>
    </submittedName>
</protein>
<accession>A0ABR4CXN0</accession>
<reference evidence="2 3" key="1">
    <citation type="journal article" date="2024" name="Commun. Biol.">
        <title>Comparative genomic analysis of thermophilic fungi reveals convergent evolutionary adaptations and gene losses.</title>
        <authorList>
            <person name="Steindorff A.S."/>
            <person name="Aguilar-Pontes M.V."/>
            <person name="Robinson A.J."/>
            <person name="Andreopoulos B."/>
            <person name="LaButti K."/>
            <person name="Kuo A."/>
            <person name="Mondo S."/>
            <person name="Riley R."/>
            <person name="Otillar R."/>
            <person name="Haridas S."/>
            <person name="Lipzen A."/>
            <person name="Grimwood J."/>
            <person name="Schmutz J."/>
            <person name="Clum A."/>
            <person name="Reid I.D."/>
            <person name="Moisan M.C."/>
            <person name="Butler G."/>
            <person name="Nguyen T.T.M."/>
            <person name="Dewar K."/>
            <person name="Conant G."/>
            <person name="Drula E."/>
            <person name="Henrissat B."/>
            <person name="Hansel C."/>
            <person name="Singer S."/>
            <person name="Hutchinson M.I."/>
            <person name="de Vries R.P."/>
            <person name="Natvig D.O."/>
            <person name="Powell A.J."/>
            <person name="Tsang A."/>
            <person name="Grigoriev I.V."/>
        </authorList>
    </citation>
    <scope>NUCLEOTIDE SEQUENCE [LARGE SCALE GENOMIC DNA]</scope>
    <source>
        <strain evidence="2 3">CBS 494.80</strain>
    </source>
</reference>
<name>A0ABR4CXN0_9HELO</name>
<keyword evidence="3" id="KW-1185">Reference proteome</keyword>
<dbReference type="Proteomes" id="UP001595075">
    <property type="component" value="Unassembled WGS sequence"/>
</dbReference>
<evidence type="ECO:0000256" key="1">
    <source>
        <dbReference type="SAM" id="MobiDB-lite"/>
    </source>
</evidence>
<organism evidence="2 3">
    <name type="scientific">Oculimacula yallundae</name>
    <dbReference type="NCBI Taxonomy" id="86028"/>
    <lineage>
        <taxon>Eukaryota</taxon>
        <taxon>Fungi</taxon>
        <taxon>Dikarya</taxon>
        <taxon>Ascomycota</taxon>
        <taxon>Pezizomycotina</taxon>
        <taxon>Leotiomycetes</taxon>
        <taxon>Helotiales</taxon>
        <taxon>Ploettnerulaceae</taxon>
        <taxon>Oculimacula</taxon>
    </lineage>
</organism>
<proteinExistence type="predicted"/>
<feature type="region of interest" description="Disordered" evidence="1">
    <location>
        <begin position="1"/>
        <end position="22"/>
    </location>
</feature>
<evidence type="ECO:0000313" key="3">
    <source>
        <dbReference type="Proteomes" id="UP001595075"/>
    </source>
</evidence>
<sequence>MGASIESSRPIMAPSVTSKRTSARFSTYSAAPSVTNTVRTNLSSESASQEIKNIEDGLIKLENKKLATQRFVPSKEKTEHLSSLALGAKLERALGRRMGGQDAVMRDRSKKTEKVMESRGDWSAKLFELLAVYSGHEYKYTNGEDPGLHYNYATASRLTPRSFTPRIPPPSLQTTQQLFSPSPSIPPKMLSIFHPIPFPF</sequence>
<evidence type="ECO:0000313" key="2">
    <source>
        <dbReference type="EMBL" id="KAL2074640.1"/>
    </source>
</evidence>
<comment type="caution">
    <text evidence="2">The sequence shown here is derived from an EMBL/GenBank/DDBJ whole genome shotgun (WGS) entry which is preliminary data.</text>
</comment>
<gene>
    <name evidence="2" type="ORF">VTL71DRAFT_8418</name>
</gene>
<dbReference type="EMBL" id="JAZHXI010000002">
    <property type="protein sequence ID" value="KAL2074640.1"/>
    <property type="molecule type" value="Genomic_DNA"/>
</dbReference>